<evidence type="ECO:0000313" key="1">
    <source>
        <dbReference type="EMBL" id="KAJ0048538.1"/>
    </source>
</evidence>
<protein>
    <submittedName>
        <fullName evidence="1">Uncharacterized protein</fullName>
    </submittedName>
</protein>
<reference evidence="2" key="1">
    <citation type="journal article" date="2023" name="G3 (Bethesda)">
        <title>Genome assembly and association tests identify interacting loci associated with vigor, precocity, and sex in interspecific pistachio rootstocks.</title>
        <authorList>
            <person name="Palmer W."/>
            <person name="Jacygrad E."/>
            <person name="Sagayaradj S."/>
            <person name="Cavanaugh K."/>
            <person name="Han R."/>
            <person name="Bertier L."/>
            <person name="Beede B."/>
            <person name="Kafkas S."/>
            <person name="Golino D."/>
            <person name="Preece J."/>
            <person name="Michelmore R."/>
        </authorList>
    </citation>
    <scope>NUCLEOTIDE SEQUENCE [LARGE SCALE GENOMIC DNA]</scope>
</reference>
<accession>A0ACC0ZBH2</accession>
<proteinExistence type="predicted"/>
<evidence type="ECO:0000313" key="2">
    <source>
        <dbReference type="Proteomes" id="UP001163603"/>
    </source>
</evidence>
<gene>
    <name evidence="1" type="ORF">Pint_15811</name>
</gene>
<sequence length="246" mass="27991">MASFFFFILFVTSFYANTNPIEASWPAVKCSHDTPEPDIHFPFRLKGQLPQHCGFELFCKENTTMIHFPSYGDLVVKSISYDTKKLQLLDPKNCVHEVFLNLNLSTSLFRYYYVVKNYTYLNCSARLPPSFKKVPCLSGSTHFVYTVKPSLAVPLSCSVVKTIAIPFAYSPYISDNTFGLGLTWELPGCEDSEGKGGLKKFLSKTTFLNYIPYRPGKFSLFLLIINSLEVLIPYLFLIVILYNKAQ</sequence>
<name>A0ACC0ZBH2_9ROSI</name>
<comment type="caution">
    <text evidence="1">The sequence shown here is derived from an EMBL/GenBank/DDBJ whole genome shotgun (WGS) entry which is preliminary data.</text>
</comment>
<dbReference type="Proteomes" id="UP001163603">
    <property type="component" value="Chromosome 2"/>
</dbReference>
<dbReference type="EMBL" id="CM047737">
    <property type="protein sequence ID" value="KAJ0048538.1"/>
    <property type="molecule type" value="Genomic_DNA"/>
</dbReference>
<organism evidence="1 2">
    <name type="scientific">Pistacia integerrima</name>
    <dbReference type="NCBI Taxonomy" id="434235"/>
    <lineage>
        <taxon>Eukaryota</taxon>
        <taxon>Viridiplantae</taxon>
        <taxon>Streptophyta</taxon>
        <taxon>Embryophyta</taxon>
        <taxon>Tracheophyta</taxon>
        <taxon>Spermatophyta</taxon>
        <taxon>Magnoliopsida</taxon>
        <taxon>eudicotyledons</taxon>
        <taxon>Gunneridae</taxon>
        <taxon>Pentapetalae</taxon>
        <taxon>rosids</taxon>
        <taxon>malvids</taxon>
        <taxon>Sapindales</taxon>
        <taxon>Anacardiaceae</taxon>
        <taxon>Pistacia</taxon>
    </lineage>
</organism>
<keyword evidence="2" id="KW-1185">Reference proteome</keyword>